<feature type="compositionally biased region" description="Basic and acidic residues" evidence="1">
    <location>
        <begin position="1499"/>
        <end position="1531"/>
    </location>
</feature>
<feature type="region of interest" description="Disordered" evidence="1">
    <location>
        <begin position="652"/>
        <end position="748"/>
    </location>
</feature>
<feature type="compositionally biased region" description="Polar residues" evidence="1">
    <location>
        <begin position="722"/>
        <end position="735"/>
    </location>
</feature>
<name>A0AAW2IC40_9NEOP</name>
<feature type="region of interest" description="Disordered" evidence="1">
    <location>
        <begin position="26"/>
        <end position="60"/>
    </location>
</feature>
<dbReference type="Pfam" id="PF07248">
    <property type="entry name" value="DUF1431"/>
    <property type="match status" value="1"/>
</dbReference>
<feature type="compositionally biased region" description="Basic and acidic residues" evidence="1">
    <location>
        <begin position="709"/>
        <end position="721"/>
    </location>
</feature>
<dbReference type="InterPro" id="IPR006611">
    <property type="entry name" value="DUF1431_DROsp"/>
</dbReference>
<organism evidence="2">
    <name type="scientific">Menopon gallinae</name>
    <name type="common">poultry shaft louse</name>
    <dbReference type="NCBI Taxonomy" id="328185"/>
    <lineage>
        <taxon>Eukaryota</taxon>
        <taxon>Metazoa</taxon>
        <taxon>Ecdysozoa</taxon>
        <taxon>Arthropoda</taxon>
        <taxon>Hexapoda</taxon>
        <taxon>Insecta</taxon>
        <taxon>Pterygota</taxon>
        <taxon>Neoptera</taxon>
        <taxon>Paraneoptera</taxon>
        <taxon>Psocodea</taxon>
        <taxon>Troctomorpha</taxon>
        <taxon>Phthiraptera</taxon>
        <taxon>Amblycera</taxon>
        <taxon>Menoponidae</taxon>
        <taxon>Menopon</taxon>
    </lineage>
</organism>
<feature type="compositionally biased region" description="Pro residues" evidence="1">
    <location>
        <begin position="284"/>
        <end position="296"/>
    </location>
</feature>
<accession>A0AAW2IC40</accession>
<feature type="region of interest" description="Disordered" evidence="1">
    <location>
        <begin position="556"/>
        <end position="575"/>
    </location>
</feature>
<proteinExistence type="predicted"/>
<feature type="region of interest" description="Disordered" evidence="1">
    <location>
        <begin position="1487"/>
        <end position="1548"/>
    </location>
</feature>
<feature type="region of interest" description="Disordered" evidence="1">
    <location>
        <begin position="346"/>
        <end position="372"/>
    </location>
</feature>
<comment type="caution">
    <text evidence="2">The sequence shown here is derived from an EMBL/GenBank/DDBJ whole genome shotgun (WGS) entry which is preliminary data.</text>
</comment>
<feature type="region of interest" description="Disordered" evidence="1">
    <location>
        <begin position="995"/>
        <end position="1031"/>
    </location>
</feature>
<feature type="region of interest" description="Disordered" evidence="1">
    <location>
        <begin position="275"/>
        <end position="303"/>
    </location>
</feature>
<feature type="region of interest" description="Disordered" evidence="1">
    <location>
        <begin position="469"/>
        <end position="493"/>
    </location>
</feature>
<feature type="compositionally biased region" description="Basic and acidic residues" evidence="1">
    <location>
        <begin position="127"/>
        <end position="148"/>
    </location>
</feature>
<gene>
    <name evidence="2" type="ORF">PYX00_000915</name>
</gene>
<dbReference type="SMART" id="SM00689">
    <property type="entry name" value="DM6"/>
    <property type="match status" value="1"/>
</dbReference>
<feature type="compositionally biased region" description="Basic and acidic residues" evidence="1">
    <location>
        <begin position="813"/>
        <end position="825"/>
    </location>
</feature>
<sequence length="1548" mass="175927">MATFRSGFKIFGELSLRQNIGRIRSVSEDRKPGSWSPEDQWAVRPPGSTCPEPCAPKKPAKPAKSWLSICKDPQEPLPCDIRHNNCPPPKETEKPWYSFITKKKSPAKLPPQSACRVELEKELEESGEPHCKEMEESFENREETREPEAPPPPCNERLPAPVIRLSCPPPKDLDLMLWCGKPGLNVTKIAAQCQSDKMPYDEFRPKKSWKPPPFTLPSKCEVTQQPFSCNVGRAPLSEFKQVDIPKPLYTRYKSVELEDENFLLCMTDARCPEDGEGSRKLALQPPPAPKEPPPAPKEPKNDAYDRPFLVAASQKPVRLKCAPKFNFQAKPTKLVERRTFWNPCGQLKSSNSWDKKPPEPTKPAPRKPPVTECASAPKVITGTLTDEPQTYRRNVMCRKAPHWMYMLSKPGSKDTPLVPHLDTYPKEPDWCGETDGLKFYDGKDEGLCPKPNQDPYKRPANRPCPSDVCATLSKSRPQTKEKPPEKKEKSILMPEKYNIRNCRPPEDNKTAKLNDATFDEFIDAKTSNIRTCSKLYPQMKENILYDLVRNCPLPPFDPTNADPPPRRPPEPECPQPMRYYNRKYSTFSAHHLRKPQYAKVLNRLNSDDAESKCKPRKLVPKPRECKEIVGPSCNQMEMPCCPKARVPPKCDIRRPMPPCKKKLPPKPSYSECSRDPPPCPRMTECNAWDKKDPGKQSKKGRRGFSNWAREQEELAAEKEVSKQGSSFQNPNSAGDNPTAPGPSYSEYLDLKNRGQSLNKNKWSSHTQRKVFSGKELMLNFVNPTEDANSYYKCDTLVRRRKPQWRKLNSAQPKAEKNDDSVGSQELHERKVISALLQDNHTRNEVVRIKKLRANETTQSEYNTAEENSSKAIVSSIGSWFNGFVKAQKRSKSCPPAIRKIGHQPTMTYVETVDVDRIMKLTKPYRSRTKSQSYDSLTYFPSSTTTDYRDAKVPSPFKRFWGRNRNRALMVFPQIKKQRAQSSMWKYECISPNIDPRQKDKFDQGKPTATVVQSKSKGSHSKKDILPRLDGPKVKGPFHTVEGLGGRAFLLNAENPTTRQFSNTSLYRTYMAVADGKKSKSSKLKKVTSRHISGKAIASMSKSLGSIFVFPKKSEKNSSSHAVQSLPKKAKPKVELEKSKSVKSKFMQSATSCFVANAIAKKEQEGNRSVRRSTDGKLISTTGERALVALGITQKPWVYVDRYNEPSIKKSIRHATVMKNRPKKWLQEIDEFSSDYLYKGRRPGDSITKDEVKYTADKNIKRREVKNMLSKLDVRNAVLKAAESTVKIRQKNQAKKDSTNSGGDEKALSGRFSWQHALFRSNVREIQKSVVEVADDPPEQAFVNDVRPFVEVELAKETPADKIVSESSVVKKLTNNVELYDSNLDVVEYINVEEDKPSTLSVDKLRERLKDQIDKLKWMKLQRSLAKGREKASGSYMYEKVCPLKLDQTEVVPLTTTISKSDITRWKSQNSLSTPKFTRLIETVDDLPKDVSSSGGNSRTVEERQAKMKDERIPMAVREEIEKDEAAENDKSWRKRYNKPGPTCPECSI</sequence>
<feature type="compositionally biased region" description="Basic and acidic residues" evidence="1">
    <location>
        <begin position="1020"/>
        <end position="1031"/>
    </location>
</feature>
<reference evidence="2" key="1">
    <citation type="journal article" date="2024" name="Gigascience">
        <title>Chromosome-level genome of the poultry shaft louse Menopon gallinae provides insight into the host-switching and adaptive evolution of parasitic lice.</title>
        <authorList>
            <person name="Xu Y."/>
            <person name="Ma L."/>
            <person name="Liu S."/>
            <person name="Liang Y."/>
            <person name="Liu Q."/>
            <person name="He Z."/>
            <person name="Tian L."/>
            <person name="Duan Y."/>
            <person name="Cai W."/>
            <person name="Li H."/>
            <person name="Song F."/>
        </authorList>
    </citation>
    <scope>NUCLEOTIDE SEQUENCE</scope>
    <source>
        <strain evidence="2">Cailab_2023a</strain>
    </source>
</reference>
<feature type="compositionally biased region" description="Basic and acidic residues" evidence="1">
    <location>
        <begin position="478"/>
        <end position="490"/>
    </location>
</feature>
<feature type="region of interest" description="Disordered" evidence="1">
    <location>
        <begin position="118"/>
        <end position="155"/>
    </location>
</feature>
<dbReference type="EMBL" id="JARGDH010000001">
    <property type="protein sequence ID" value="KAL0279323.1"/>
    <property type="molecule type" value="Genomic_DNA"/>
</dbReference>
<protein>
    <submittedName>
        <fullName evidence="2">Uncharacterized protein</fullName>
    </submittedName>
</protein>
<feature type="region of interest" description="Disordered" evidence="1">
    <location>
        <begin position="804"/>
        <end position="825"/>
    </location>
</feature>
<evidence type="ECO:0000313" key="2">
    <source>
        <dbReference type="EMBL" id="KAL0279323.1"/>
    </source>
</evidence>
<evidence type="ECO:0000256" key="1">
    <source>
        <dbReference type="SAM" id="MobiDB-lite"/>
    </source>
</evidence>